<feature type="domain" description="Response regulatory" evidence="4">
    <location>
        <begin position="157"/>
        <end position="272"/>
    </location>
</feature>
<evidence type="ECO:0000259" key="4">
    <source>
        <dbReference type="PROSITE" id="PS50110"/>
    </source>
</evidence>
<dbReference type="CDD" id="cd01949">
    <property type="entry name" value="GGDEF"/>
    <property type="match status" value="1"/>
</dbReference>
<dbReference type="GO" id="GO:0005886">
    <property type="term" value="C:plasma membrane"/>
    <property type="evidence" value="ECO:0007669"/>
    <property type="project" value="TreeGrafter"/>
</dbReference>
<dbReference type="Proteomes" id="UP000323258">
    <property type="component" value="Unassembled WGS sequence"/>
</dbReference>
<evidence type="ECO:0000256" key="2">
    <source>
        <dbReference type="ARBA" id="ARBA00034247"/>
    </source>
</evidence>
<dbReference type="SMART" id="SM00267">
    <property type="entry name" value="GGDEF"/>
    <property type="match status" value="1"/>
</dbReference>
<feature type="modified residue" description="4-aspartylphosphate" evidence="3">
    <location>
        <position position="53"/>
    </location>
</feature>
<dbReference type="PANTHER" id="PTHR45138:SF9">
    <property type="entry name" value="DIGUANYLATE CYCLASE DGCM-RELATED"/>
    <property type="match status" value="1"/>
</dbReference>
<evidence type="ECO:0000313" key="6">
    <source>
        <dbReference type="EMBL" id="TYR33756.1"/>
    </source>
</evidence>
<dbReference type="GO" id="GO:0000160">
    <property type="term" value="P:phosphorelay signal transduction system"/>
    <property type="evidence" value="ECO:0007669"/>
    <property type="project" value="InterPro"/>
</dbReference>
<dbReference type="SUPFAM" id="SSF55073">
    <property type="entry name" value="Nucleotide cyclase"/>
    <property type="match status" value="1"/>
</dbReference>
<dbReference type="InterPro" id="IPR029787">
    <property type="entry name" value="Nucleotide_cyclase"/>
</dbReference>
<dbReference type="CDD" id="cd17538">
    <property type="entry name" value="REC_D1_PleD-like"/>
    <property type="match status" value="1"/>
</dbReference>
<gene>
    <name evidence="6" type="ORF">FY036_06805</name>
</gene>
<dbReference type="AlphaFoldDB" id="A0A5D4GYT9"/>
<dbReference type="InterPro" id="IPR001789">
    <property type="entry name" value="Sig_transdc_resp-reg_receiver"/>
</dbReference>
<dbReference type="GO" id="GO:1902201">
    <property type="term" value="P:negative regulation of bacterial-type flagellum-dependent cell motility"/>
    <property type="evidence" value="ECO:0007669"/>
    <property type="project" value="TreeGrafter"/>
</dbReference>
<dbReference type="OrthoDB" id="9812260at2"/>
<name>A0A5D4GYT9_9HYPH</name>
<reference evidence="6 7" key="2">
    <citation type="submission" date="2019-09" db="EMBL/GenBank/DDBJ databases">
        <title>Mesorhizobium sp. MaA-C15 isolated from Microcystis aeruginosa.</title>
        <authorList>
            <person name="Jeong S.E."/>
            <person name="Jin H.M."/>
            <person name="Jeon C.O."/>
        </authorList>
    </citation>
    <scope>NUCLEOTIDE SEQUENCE [LARGE SCALE GENOMIC DNA]</scope>
    <source>
        <strain evidence="6 7">MaA-C15</strain>
    </source>
</reference>
<proteinExistence type="predicted"/>
<evidence type="ECO:0000256" key="1">
    <source>
        <dbReference type="ARBA" id="ARBA00012528"/>
    </source>
</evidence>
<dbReference type="SUPFAM" id="SSF52172">
    <property type="entry name" value="CheY-like"/>
    <property type="match status" value="2"/>
</dbReference>
<dbReference type="Pfam" id="PF00072">
    <property type="entry name" value="Response_reg"/>
    <property type="match status" value="2"/>
</dbReference>
<dbReference type="InterPro" id="IPR050469">
    <property type="entry name" value="Diguanylate_Cyclase"/>
</dbReference>
<keyword evidence="3" id="KW-0597">Phosphoprotein</keyword>
<evidence type="ECO:0000256" key="3">
    <source>
        <dbReference type="PROSITE-ProRule" id="PRU00169"/>
    </source>
</evidence>
<keyword evidence="7" id="KW-1185">Reference proteome</keyword>
<evidence type="ECO:0000259" key="5">
    <source>
        <dbReference type="PROSITE" id="PS50887"/>
    </source>
</evidence>
<dbReference type="Gene3D" id="3.40.50.2300">
    <property type="match status" value="2"/>
</dbReference>
<dbReference type="PROSITE" id="PS50110">
    <property type="entry name" value="RESPONSE_REGULATORY"/>
    <property type="match status" value="2"/>
</dbReference>
<dbReference type="FunFam" id="3.40.50.2300:FF:000574">
    <property type="entry name" value="Response regulator PleD"/>
    <property type="match status" value="1"/>
</dbReference>
<feature type="domain" description="GGDEF" evidence="5">
    <location>
        <begin position="322"/>
        <end position="458"/>
    </location>
</feature>
<evidence type="ECO:0000313" key="7">
    <source>
        <dbReference type="Proteomes" id="UP000323258"/>
    </source>
</evidence>
<dbReference type="EC" id="2.7.7.65" evidence="1"/>
<dbReference type="Pfam" id="PF00990">
    <property type="entry name" value="GGDEF"/>
    <property type="match status" value="1"/>
</dbReference>
<reference evidence="6 7" key="1">
    <citation type="submission" date="2019-08" db="EMBL/GenBank/DDBJ databases">
        <authorList>
            <person name="Seo Y.L."/>
        </authorList>
    </citation>
    <scope>NUCLEOTIDE SEQUENCE [LARGE SCALE GENOMIC DNA]</scope>
    <source>
        <strain evidence="6 7">MaA-C15</strain>
    </source>
</reference>
<comment type="catalytic activity">
    <reaction evidence="2">
        <text>2 GTP = 3',3'-c-di-GMP + 2 diphosphate</text>
        <dbReference type="Rhea" id="RHEA:24898"/>
        <dbReference type="ChEBI" id="CHEBI:33019"/>
        <dbReference type="ChEBI" id="CHEBI:37565"/>
        <dbReference type="ChEBI" id="CHEBI:58805"/>
        <dbReference type="EC" id="2.7.7.65"/>
    </reaction>
</comment>
<dbReference type="FunFam" id="3.30.70.270:FF:000001">
    <property type="entry name" value="Diguanylate cyclase domain protein"/>
    <property type="match status" value="1"/>
</dbReference>
<comment type="caution">
    <text evidence="3">Lacks conserved residue(s) required for the propagation of feature annotation.</text>
</comment>
<dbReference type="GO" id="GO:0043709">
    <property type="term" value="P:cell adhesion involved in single-species biofilm formation"/>
    <property type="evidence" value="ECO:0007669"/>
    <property type="project" value="TreeGrafter"/>
</dbReference>
<dbReference type="Gene3D" id="3.30.70.270">
    <property type="match status" value="1"/>
</dbReference>
<protein>
    <recommendedName>
        <fullName evidence="1">diguanylate cyclase</fullName>
        <ecNumber evidence="1">2.7.7.65</ecNumber>
    </recommendedName>
</protein>
<dbReference type="InterPro" id="IPR043128">
    <property type="entry name" value="Rev_trsase/Diguanyl_cyclase"/>
</dbReference>
<dbReference type="EMBL" id="VSZS01000058">
    <property type="protein sequence ID" value="TYR33756.1"/>
    <property type="molecule type" value="Genomic_DNA"/>
</dbReference>
<dbReference type="InterPro" id="IPR011006">
    <property type="entry name" value="CheY-like_superfamily"/>
</dbReference>
<dbReference type="NCBIfam" id="TIGR00254">
    <property type="entry name" value="GGDEF"/>
    <property type="match status" value="1"/>
</dbReference>
<dbReference type="PROSITE" id="PS50887">
    <property type="entry name" value="GGDEF"/>
    <property type="match status" value="1"/>
</dbReference>
<dbReference type="SMART" id="SM00448">
    <property type="entry name" value="REC"/>
    <property type="match status" value="2"/>
</dbReference>
<accession>A0A5D4GYT9</accession>
<dbReference type="PANTHER" id="PTHR45138">
    <property type="entry name" value="REGULATORY COMPONENTS OF SENSORY TRANSDUCTION SYSTEM"/>
    <property type="match status" value="1"/>
</dbReference>
<dbReference type="RefSeq" id="WP_148913963.1">
    <property type="nucleotide sequence ID" value="NZ_VSZS01000058.1"/>
</dbReference>
<sequence>MTARILVVDDVPANVKLLEARLLAEYFEVLTAHGGAEALEICENGKVDVVLLDVMMPEMDGFEVCRRLKSDPATQHIPVVMITALDQISDRVRGLEAGADDFLTKPVNDLQLMTRVKSLVRLKNLTDELRLRASTTRNIGIEELLSRRSAAMDEQVRSLLVDTRPAAAERIGKMLRGRCELTVTQDPQAAFFQAAEGGFDCVIVSTDLGDYDPLRLCSQLRTLDRTRFVPIMLLAGEGEEERLVRALELGVNDYLVRPVDQHELVARLTTQVKRKRYNDHLRASVAQTIEMAVTDGLTGLHNRRYLDSHLATLFERARSRRRPLSLMITDIDRFKSINDTWGHDVGDEVLREFAARLRKNVRGIDLACRMGGEEFVVVMPDTDAEIAQKVAERIREQIAQAPFAAGPHGALIDVTVSVGVSAMAASAPDTVEAMMKRADVALYEAKNGGRNRVVAAAA</sequence>
<dbReference type="NCBIfam" id="NF007135">
    <property type="entry name" value="PRK09581.1"/>
    <property type="match status" value="1"/>
</dbReference>
<dbReference type="CDD" id="cd17539">
    <property type="entry name" value="psREC-like_D2_PleD"/>
    <property type="match status" value="1"/>
</dbReference>
<dbReference type="GO" id="GO:0052621">
    <property type="term" value="F:diguanylate cyclase activity"/>
    <property type="evidence" value="ECO:0007669"/>
    <property type="project" value="UniProtKB-EC"/>
</dbReference>
<dbReference type="InterPro" id="IPR000160">
    <property type="entry name" value="GGDEF_dom"/>
</dbReference>
<feature type="domain" description="Response regulatory" evidence="4">
    <location>
        <begin position="4"/>
        <end position="120"/>
    </location>
</feature>
<organism evidence="6 7">
    <name type="scientific">Neoaquamicrobium microcysteis</name>
    <dbReference type="NCBI Taxonomy" id="2682781"/>
    <lineage>
        <taxon>Bacteria</taxon>
        <taxon>Pseudomonadati</taxon>
        <taxon>Pseudomonadota</taxon>
        <taxon>Alphaproteobacteria</taxon>
        <taxon>Hyphomicrobiales</taxon>
        <taxon>Phyllobacteriaceae</taxon>
        <taxon>Neoaquamicrobium</taxon>
    </lineage>
</organism>
<comment type="caution">
    <text evidence="6">The sequence shown here is derived from an EMBL/GenBank/DDBJ whole genome shotgun (WGS) entry which is preliminary data.</text>
</comment>